<proteinExistence type="predicted"/>
<sequence length="116" mass="12931">MSSILITDGNCAFCQRTAKKLAGIVPTGWVNVPSTELTNRYGLTQEQLEHSVWLIENPNSEQQRYSGAKAVGKVLRIRGGLWGGLGWLTFIPPTSWIAAGMYRVVANNRKFFSRFV</sequence>
<evidence type="ECO:0000313" key="1">
    <source>
        <dbReference type="EMBL" id="CAB4645833.1"/>
    </source>
</evidence>
<dbReference type="GO" id="GO:0015035">
    <property type="term" value="F:protein-disulfide reductase activity"/>
    <property type="evidence" value="ECO:0007669"/>
    <property type="project" value="InterPro"/>
</dbReference>
<name>A0A6J6KBM1_9ZZZZ</name>
<dbReference type="InterPro" id="IPR007263">
    <property type="entry name" value="DCC1-like"/>
</dbReference>
<organism evidence="1">
    <name type="scientific">freshwater metagenome</name>
    <dbReference type="NCBI Taxonomy" id="449393"/>
    <lineage>
        <taxon>unclassified sequences</taxon>
        <taxon>metagenomes</taxon>
        <taxon>ecological metagenomes</taxon>
    </lineage>
</organism>
<evidence type="ECO:0000313" key="2">
    <source>
        <dbReference type="EMBL" id="CAB4650365.1"/>
    </source>
</evidence>
<dbReference type="Pfam" id="PF04134">
    <property type="entry name" value="DCC1-like"/>
    <property type="match status" value="1"/>
</dbReference>
<reference evidence="1" key="1">
    <citation type="submission" date="2020-05" db="EMBL/GenBank/DDBJ databases">
        <authorList>
            <person name="Chiriac C."/>
            <person name="Salcher M."/>
            <person name="Ghai R."/>
            <person name="Kavagutti S V."/>
        </authorList>
    </citation>
    <scope>NUCLEOTIDE SEQUENCE</scope>
</reference>
<protein>
    <submittedName>
        <fullName evidence="1">Unannotated protein</fullName>
    </submittedName>
</protein>
<dbReference type="EMBL" id="CAEZWD010000068">
    <property type="protein sequence ID" value="CAB4650365.1"/>
    <property type="molecule type" value="Genomic_DNA"/>
</dbReference>
<dbReference type="AlphaFoldDB" id="A0A6J6KBM1"/>
<gene>
    <name evidence="2" type="ORF">UFOPK2171_00619</name>
    <name evidence="1" type="ORF">UFOPK2237_00212</name>
</gene>
<dbReference type="EMBL" id="CAEZWI010000013">
    <property type="protein sequence ID" value="CAB4645833.1"/>
    <property type="molecule type" value="Genomic_DNA"/>
</dbReference>
<accession>A0A6J6KBM1</accession>